<feature type="compositionally biased region" description="Pro residues" evidence="1">
    <location>
        <begin position="16"/>
        <end position="25"/>
    </location>
</feature>
<evidence type="ECO:0000313" key="2">
    <source>
        <dbReference type="EMBL" id="OAQ84525.1"/>
    </source>
</evidence>
<feature type="region of interest" description="Disordered" evidence="1">
    <location>
        <begin position="67"/>
        <end position="132"/>
    </location>
</feature>
<protein>
    <submittedName>
        <fullName evidence="2">Uncharacterized protein</fullName>
    </submittedName>
</protein>
<organism evidence="2 3">
    <name type="scientific">Purpureocillium lilacinum</name>
    <name type="common">Paecilomyces lilacinus</name>
    <dbReference type="NCBI Taxonomy" id="33203"/>
    <lineage>
        <taxon>Eukaryota</taxon>
        <taxon>Fungi</taxon>
        <taxon>Dikarya</taxon>
        <taxon>Ascomycota</taxon>
        <taxon>Pezizomycotina</taxon>
        <taxon>Sordariomycetes</taxon>
        <taxon>Hypocreomycetidae</taxon>
        <taxon>Hypocreales</taxon>
        <taxon>Ophiocordycipitaceae</taxon>
        <taxon>Purpureocillium</taxon>
    </lineage>
</organism>
<evidence type="ECO:0000313" key="3">
    <source>
        <dbReference type="Proteomes" id="UP000078240"/>
    </source>
</evidence>
<sequence length="132" mass="13332">MAAHGFRVGPGYPAGAGPPPPPPLRGPYHVRSKVALVSDLQAARGSTGPLGCCRRSTIGIRVASCASTGQHGQQERRWHQHAAASPPPPAPSASLNAKGDKVMVGGGGQWAAGPPSHEPMSMPLLHSGIGSG</sequence>
<gene>
    <name evidence="2" type="ORF">VFPBJ_03293</name>
</gene>
<dbReference type="EMBL" id="LSBH01000002">
    <property type="protein sequence ID" value="OAQ84525.1"/>
    <property type="molecule type" value="Genomic_DNA"/>
</dbReference>
<reference evidence="2 3" key="1">
    <citation type="submission" date="2016-01" db="EMBL/GenBank/DDBJ databases">
        <title>Biosynthesis of antibiotic leucinostatins and their inhibition on Phytophthora in bio-control Purpureocillium lilacinum.</title>
        <authorList>
            <person name="Wang G."/>
            <person name="Liu Z."/>
            <person name="Lin R."/>
            <person name="Li E."/>
            <person name="Mao Z."/>
            <person name="Ling J."/>
            <person name="Yin W."/>
            <person name="Xie B."/>
        </authorList>
    </citation>
    <scope>NUCLEOTIDE SEQUENCE [LARGE SCALE GENOMIC DNA]</scope>
    <source>
        <strain evidence="2">PLBJ-1</strain>
    </source>
</reference>
<accession>A0A179H2R5</accession>
<comment type="caution">
    <text evidence="2">The sequence shown here is derived from an EMBL/GenBank/DDBJ whole genome shotgun (WGS) entry which is preliminary data.</text>
</comment>
<feature type="region of interest" description="Disordered" evidence="1">
    <location>
        <begin position="1"/>
        <end position="28"/>
    </location>
</feature>
<evidence type="ECO:0000256" key="1">
    <source>
        <dbReference type="SAM" id="MobiDB-lite"/>
    </source>
</evidence>
<proteinExistence type="predicted"/>
<dbReference type="Proteomes" id="UP000078240">
    <property type="component" value="Unassembled WGS sequence"/>
</dbReference>
<name>A0A179H2R5_PURLI</name>
<dbReference type="AlphaFoldDB" id="A0A179H2R5"/>